<comment type="caution">
    <text evidence="1">The sequence shown here is derived from an EMBL/GenBank/DDBJ whole genome shotgun (WGS) entry which is preliminary data.</text>
</comment>
<keyword evidence="2" id="KW-1185">Reference proteome</keyword>
<evidence type="ECO:0000313" key="2">
    <source>
        <dbReference type="Proteomes" id="UP001159427"/>
    </source>
</evidence>
<sequence length="70" mass="8032">MFGALEIVGAKEEKQKERQTGEVVYYDWVGLLNDGILSKQTGAVVDKYVQYHHPLKKDKLIEVQRNIISN</sequence>
<gene>
    <name evidence="1" type="ORF">PEVE_00019460</name>
</gene>
<accession>A0ABN8SFM2</accession>
<dbReference type="EMBL" id="CALNXI010002623">
    <property type="protein sequence ID" value="CAH3189491.1"/>
    <property type="molecule type" value="Genomic_DNA"/>
</dbReference>
<proteinExistence type="predicted"/>
<organism evidence="1 2">
    <name type="scientific">Porites evermanni</name>
    <dbReference type="NCBI Taxonomy" id="104178"/>
    <lineage>
        <taxon>Eukaryota</taxon>
        <taxon>Metazoa</taxon>
        <taxon>Cnidaria</taxon>
        <taxon>Anthozoa</taxon>
        <taxon>Hexacorallia</taxon>
        <taxon>Scleractinia</taxon>
        <taxon>Fungiina</taxon>
        <taxon>Poritidae</taxon>
        <taxon>Porites</taxon>
    </lineage>
</organism>
<name>A0ABN8SFM2_9CNID</name>
<protein>
    <submittedName>
        <fullName evidence="1">Uncharacterized protein</fullName>
    </submittedName>
</protein>
<evidence type="ECO:0000313" key="1">
    <source>
        <dbReference type="EMBL" id="CAH3189491.1"/>
    </source>
</evidence>
<reference evidence="1 2" key="1">
    <citation type="submission" date="2022-05" db="EMBL/GenBank/DDBJ databases">
        <authorList>
            <consortium name="Genoscope - CEA"/>
            <person name="William W."/>
        </authorList>
    </citation>
    <scope>NUCLEOTIDE SEQUENCE [LARGE SCALE GENOMIC DNA]</scope>
</reference>
<dbReference type="Proteomes" id="UP001159427">
    <property type="component" value="Unassembled WGS sequence"/>
</dbReference>